<evidence type="ECO:0000313" key="3">
    <source>
        <dbReference type="Proteomes" id="UP000294335"/>
    </source>
</evidence>
<dbReference type="EMBL" id="OPYN01000225">
    <property type="protein sequence ID" value="SPO63977.1"/>
    <property type="molecule type" value="Genomic_DNA"/>
</dbReference>
<comment type="caution">
    <text evidence="2">The sequence shown here is derived from an EMBL/GenBank/DDBJ whole genome shotgun (WGS) entry which is preliminary data.</text>
</comment>
<evidence type="ECO:0000313" key="2">
    <source>
        <dbReference type="EMBL" id="SPO63977.1"/>
    </source>
</evidence>
<dbReference type="Proteomes" id="UP000294335">
    <property type="component" value="Unassembled WGS sequence"/>
</dbReference>
<dbReference type="AlphaFoldDB" id="A0AAQ1PCU5"/>
<accession>A0AAQ1PCU5</accession>
<dbReference type="EMBL" id="OPYN01000224">
    <property type="protein sequence ID" value="SPO63929.1"/>
    <property type="molecule type" value="Genomic_DNA"/>
</dbReference>
<keyword evidence="3" id="KW-1185">Reference proteome</keyword>
<protein>
    <submittedName>
        <fullName evidence="2">Uncharacterized protein</fullName>
    </submittedName>
</protein>
<organism evidence="2 3">
    <name type="scientific">Pseudomonas inefficax</name>
    <dbReference type="NCBI Taxonomy" id="2078786"/>
    <lineage>
        <taxon>Bacteria</taxon>
        <taxon>Pseudomonadati</taxon>
        <taxon>Pseudomonadota</taxon>
        <taxon>Gammaproteobacteria</taxon>
        <taxon>Pseudomonadales</taxon>
        <taxon>Pseudomonadaceae</taxon>
        <taxon>Pseudomonas</taxon>
    </lineage>
</organism>
<evidence type="ECO:0000313" key="1">
    <source>
        <dbReference type="EMBL" id="SPO63929.1"/>
    </source>
</evidence>
<proteinExistence type="predicted"/>
<gene>
    <name evidence="1" type="ORF">JV551A3_V1_2240162</name>
    <name evidence="2" type="ORF">JV551A3_V1_2250001</name>
</gene>
<reference evidence="2 3" key="1">
    <citation type="submission" date="2018-02" db="EMBL/GenBank/DDBJ databases">
        <authorList>
            <person name="Dubost A."/>
        </authorList>
    </citation>
    <scope>NUCLEOTIDE SEQUENCE [LARGE SCALE GENOMIC DNA]</scope>
    <source>
        <strain evidence="3">JV551A3</strain>
        <strain evidence="2">Pseudomonas sp. JV551A3</strain>
    </source>
</reference>
<name>A0AAQ1PCU5_9PSED</name>
<sequence>MAICLKHLCALCQLIEVDLGEPGALHE</sequence>